<evidence type="ECO:0000256" key="9">
    <source>
        <dbReference type="ARBA" id="ARBA00048173"/>
    </source>
</evidence>
<keyword evidence="7" id="KW-0051">Antiviral defense</keyword>
<protein>
    <recommendedName>
        <fullName evidence="1">RNA-directed DNA polymerase</fullName>
        <ecNumber evidence="1">2.7.7.49</ecNumber>
    </recommendedName>
</protein>
<comment type="catalytic activity">
    <reaction evidence="9">
        <text>DNA(n) + a 2'-deoxyribonucleoside 5'-triphosphate = DNA(n+1) + diphosphate</text>
        <dbReference type="Rhea" id="RHEA:22508"/>
        <dbReference type="Rhea" id="RHEA-COMP:17339"/>
        <dbReference type="Rhea" id="RHEA-COMP:17340"/>
        <dbReference type="ChEBI" id="CHEBI:33019"/>
        <dbReference type="ChEBI" id="CHEBI:61560"/>
        <dbReference type="ChEBI" id="CHEBI:173112"/>
        <dbReference type="EC" id="2.7.7.49"/>
    </reaction>
</comment>
<evidence type="ECO:0000256" key="6">
    <source>
        <dbReference type="ARBA" id="ARBA00022918"/>
    </source>
</evidence>
<evidence type="ECO:0000256" key="3">
    <source>
        <dbReference type="ARBA" id="ARBA00022695"/>
    </source>
</evidence>
<dbReference type="SUPFAM" id="SSF56672">
    <property type="entry name" value="DNA/RNA polymerases"/>
    <property type="match status" value="1"/>
</dbReference>
<keyword evidence="4" id="KW-0479">Metal-binding</keyword>
<dbReference type="RefSeq" id="WP_345825548.1">
    <property type="nucleotide sequence ID" value="NZ_JBDIML010000004.1"/>
</dbReference>
<dbReference type="InterPro" id="IPR000123">
    <property type="entry name" value="Reverse_transcriptase_msDNA"/>
</dbReference>
<evidence type="ECO:0000313" key="11">
    <source>
        <dbReference type="EMBL" id="MEN2768064.1"/>
    </source>
</evidence>
<evidence type="ECO:0000256" key="5">
    <source>
        <dbReference type="ARBA" id="ARBA00022842"/>
    </source>
</evidence>
<gene>
    <name evidence="11" type="ORF">ABC228_12855</name>
</gene>
<accession>A0ABU9XLQ4</accession>
<evidence type="ECO:0000256" key="7">
    <source>
        <dbReference type="ARBA" id="ARBA00023118"/>
    </source>
</evidence>
<evidence type="ECO:0000256" key="2">
    <source>
        <dbReference type="ARBA" id="ARBA00022679"/>
    </source>
</evidence>
<dbReference type="GO" id="GO:0003964">
    <property type="term" value="F:RNA-directed DNA polymerase activity"/>
    <property type="evidence" value="ECO:0007669"/>
    <property type="project" value="UniProtKB-KW"/>
</dbReference>
<keyword evidence="6 11" id="KW-0695">RNA-directed DNA polymerase</keyword>
<evidence type="ECO:0000256" key="8">
    <source>
        <dbReference type="ARBA" id="ARBA00034120"/>
    </source>
</evidence>
<proteinExistence type="inferred from homology"/>
<evidence type="ECO:0000313" key="12">
    <source>
        <dbReference type="Proteomes" id="UP001444625"/>
    </source>
</evidence>
<dbReference type="InterPro" id="IPR043502">
    <property type="entry name" value="DNA/RNA_pol_sf"/>
</dbReference>
<evidence type="ECO:0000256" key="1">
    <source>
        <dbReference type="ARBA" id="ARBA00012493"/>
    </source>
</evidence>
<dbReference type="InterPro" id="IPR051083">
    <property type="entry name" value="GrpII_Intron_Splice-Mob/Def"/>
</dbReference>
<keyword evidence="3" id="KW-0548">Nucleotidyltransferase</keyword>
<dbReference type="Pfam" id="PF00078">
    <property type="entry name" value="RVT_1"/>
    <property type="match status" value="1"/>
</dbReference>
<comment type="similarity">
    <text evidence="8">Belongs to the bacterial reverse transcriptase family.</text>
</comment>
<dbReference type="CDD" id="cd03487">
    <property type="entry name" value="RT_Bac_retron_II"/>
    <property type="match status" value="1"/>
</dbReference>
<feature type="domain" description="Reverse transcriptase" evidence="10">
    <location>
        <begin position="1"/>
        <end position="130"/>
    </location>
</feature>
<dbReference type="EC" id="2.7.7.49" evidence="1"/>
<dbReference type="PANTHER" id="PTHR34047">
    <property type="entry name" value="NUCLEAR INTRON MATURASE 1, MITOCHONDRIAL-RELATED"/>
    <property type="match status" value="1"/>
</dbReference>
<keyword evidence="5" id="KW-0460">Magnesium</keyword>
<evidence type="ECO:0000259" key="10">
    <source>
        <dbReference type="PROSITE" id="PS50878"/>
    </source>
</evidence>
<keyword evidence="12" id="KW-1185">Reference proteome</keyword>
<dbReference type="PROSITE" id="PS50878">
    <property type="entry name" value="RT_POL"/>
    <property type="match status" value="1"/>
</dbReference>
<organism evidence="11 12">
    <name type="scientific">Ornithinibacillus xuwenensis</name>
    <dbReference type="NCBI Taxonomy" id="3144668"/>
    <lineage>
        <taxon>Bacteria</taxon>
        <taxon>Bacillati</taxon>
        <taxon>Bacillota</taxon>
        <taxon>Bacilli</taxon>
        <taxon>Bacillales</taxon>
        <taxon>Bacillaceae</taxon>
        <taxon>Ornithinibacillus</taxon>
    </lineage>
</organism>
<reference evidence="11 12" key="1">
    <citation type="submission" date="2024-05" db="EMBL/GenBank/DDBJ databases">
        <authorList>
            <person name="Haq I."/>
            <person name="Ullah Z."/>
            <person name="Ahmad R."/>
            <person name="Li M."/>
            <person name="Tong Y."/>
        </authorList>
    </citation>
    <scope>NUCLEOTIDE SEQUENCE [LARGE SCALE GENOMIC DNA]</scope>
    <source>
        <strain evidence="11 12">16A2E</strain>
    </source>
</reference>
<comment type="caution">
    <text evidence="11">The sequence shown here is derived from an EMBL/GenBank/DDBJ whole genome shotgun (WGS) entry which is preliminary data.</text>
</comment>
<sequence>MISTFYPSITREKVFILFKNLGYNNYISNILTNICTIYNELPQGGVCSPYISNLVCYKLDRRLIGLCAKRDINYTRFADDLTFSSDNKDVLKKVKNVIIDILYNEGFEINRKKTRFLSPISYKKITGLTINHKNNKNKNRLTVNKLYKKKVRAMIHKAIFTGDYSEKNVILGYISYINSIESDFRSKIIRYVHKLIKNYKHLVDAYNNNKIFQELNNVEYKSFEEVFYEQFDYKNYSGLLLQGFTKEKIKEYEYINAYYKERISKKI</sequence>
<dbReference type="Proteomes" id="UP001444625">
    <property type="component" value="Unassembled WGS sequence"/>
</dbReference>
<name>A0ABU9XLQ4_9BACI</name>
<dbReference type="InterPro" id="IPR000477">
    <property type="entry name" value="RT_dom"/>
</dbReference>
<dbReference type="PRINTS" id="PR00866">
    <property type="entry name" value="RNADNAPOLMS"/>
</dbReference>
<keyword evidence="2" id="KW-0808">Transferase</keyword>
<dbReference type="PANTHER" id="PTHR34047:SF7">
    <property type="entry name" value="RNA-DIRECTED DNA POLYMERASE"/>
    <property type="match status" value="1"/>
</dbReference>
<dbReference type="EMBL" id="JBDIML010000004">
    <property type="protein sequence ID" value="MEN2768064.1"/>
    <property type="molecule type" value="Genomic_DNA"/>
</dbReference>
<evidence type="ECO:0000256" key="4">
    <source>
        <dbReference type="ARBA" id="ARBA00022723"/>
    </source>
</evidence>